<evidence type="ECO:0000313" key="1">
    <source>
        <dbReference type="EMBL" id="ACT99726.1"/>
    </source>
</evidence>
<proteinExistence type="predicted"/>
<dbReference type="EMBL" id="GQ214702">
    <property type="protein sequence ID" value="ACT99726.1"/>
    <property type="molecule type" value="Genomic_DNA"/>
</dbReference>
<reference evidence="1" key="1">
    <citation type="journal article" date="2009" name="PLoS ONE">
        <title>The Secret Life of the Anthrax Agent Bacillus anthracis: Bacteriophage-mediated Ecological Adaptations.</title>
        <authorList>
            <person name="Schuch R."/>
            <person name="Fischetti V.A."/>
        </authorList>
    </citation>
    <scope>NUCLEOTIDE SEQUENCE</scope>
</reference>
<sequence>MTSYNSHPNDFDPLALAHIETERIYKDDGETPMNSDEVLKSVLDEFKAVIVQRRGEWYVCRWNEVYSNSNVSFRAYNSNGSRLTNKSVNLAQSIFSYDGTGETTPHHSGENQIIFLEKAYKKLSINYQFGVVSSLVLNPNFDRWPTGNEMPDSWFKAGTINTSRPDSIYGAGLIIQAPLDYANFIYSSNVLVAENDILTFILEGGSTLNEDTNAEVILYLQGTNGVNSARVMEGRA</sequence>
<protein>
    <submittedName>
        <fullName evidence="1">Uncharacterized protein</fullName>
    </submittedName>
</protein>
<name>C7DT93_9VIRU</name>
<organism evidence="1">
    <name type="scientific">Bacillus phage Htp1</name>
    <dbReference type="NCBI Taxonomy" id="663239"/>
    <lineage>
        <taxon>Viruses</taxon>
    </lineage>
</organism>
<accession>C7DT93</accession>